<accession>A0A397TXD3</accession>
<gene>
    <name evidence="3" type="ORF">C1645_746969</name>
</gene>
<evidence type="ECO:0000313" key="3">
    <source>
        <dbReference type="EMBL" id="RIA99504.1"/>
    </source>
</evidence>
<feature type="compositionally biased region" description="Basic and acidic residues" evidence="1">
    <location>
        <begin position="391"/>
        <end position="407"/>
    </location>
</feature>
<organism evidence="3 4">
    <name type="scientific">Glomus cerebriforme</name>
    <dbReference type="NCBI Taxonomy" id="658196"/>
    <lineage>
        <taxon>Eukaryota</taxon>
        <taxon>Fungi</taxon>
        <taxon>Fungi incertae sedis</taxon>
        <taxon>Mucoromycota</taxon>
        <taxon>Glomeromycotina</taxon>
        <taxon>Glomeromycetes</taxon>
        <taxon>Glomerales</taxon>
        <taxon>Glomeraceae</taxon>
        <taxon>Glomus</taxon>
    </lineage>
</organism>
<reference evidence="3 4" key="1">
    <citation type="submission" date="2018-06" db="EMBL/GenBank/DDBJ databases">
        <title>Comparative genomics reveals the genomic features of Rhizophagus irregularis, R. cerebriforme, R. diaphanum and Gigaspora rosea, and their symbiotic lifestyle signature.</title>
        <authorList>
            <person name="Morin E."/>
            <person name="San Clemente H."/>
            <person name="Chen E.C.H."/>
            <person name="De La Providencia I."/>
            <person name="Hainaut M."/>
            <person name="Kuo A."/>
            <person name="Kohler A."/>
            <person name="Murat C."/>
            <person name="Tang N."/>
            <person name="Roy S."/>
            <person name="Loubradou J."/>
            <person name="Henrissat B."/>
            <person name="Grigoriev I.V."/>
            <person name="Corradi N."/>
            <person name="Roux C."/>
            <person name="Martin F.M."/>
        </authorList>
    </citation>
    <scope>NUCLEOTIDE SEQUENCE [LARGE SCALE GENOMIC DNA]</scope>
    <source>
        <strain evidence="3 4">DAOM 227022</strain>
    </source>
</reference>
<dbReference type="STRING" id="658196.A0A397TXD3"/>
<dbReference type="PANTHER" id="PTHR23149">
    <property type="entry name" value="G PATCH DOMAIN CONTAINING PROTEIN"/>
    <property type="match status" value="1"/>
</dbReference>
<dbReference type="PROSITE" id="PS50174">
    <property type="entry name" value="G_PATCH"/>
    <property type="match status" value="1"/>
</dbReference>
<feature type="compositionally biased region" description="Low complexity" evidence="1">
    <location>
        <begin position="153"/>
        <end position="169"/>
    </location>
</feature>
<feature type="compositionally biased region" description="Basic residues" evidence="1">
    <location>
        <begin position="130"/>
        <end position="140"/>
    </location>
</feature>
<feature type="region of interest" description="Disordered" evidence="1">
    <location>
        <begin position="345"/>
        <end position="407"/>
    </location>
</feature>
<dbReference type="AlphaFoldDB" id="A0A397TXD3"/>
<dbReference type="InterPro" id="IPR000467">
    <property type="entry name" value="G_patch_dom"/>
</dbReference>
<dbReference type="Pfam" id="PF01585">
    <property type="entry name" value="G-patch"/>
    <property type="match status" value="1"/>
</dbReference>
<evidence type="ECO:0000313" key="4">
    <source>
        <dbReference type="Proteomes" id="UP000265703"/>
    </source>
</evidence>
<dbReference type="InterPro" id="IPR050656">
    <property type="entry name" value="PINX1"/>
</dbReference>
<dbReference type="SMART" id="SM00443">
    <property type="entry name" value="G_patch"/>
    <property type="match status" value="1"/>
</dbReference>
<name>A0A397TXD3_9GLOM</name>
<dbReference type="Proteomes" id="UP000265703">
    <property type="component" value="Unassembled WGS sequence"/>
</dbReference>
<feature type="domain" description="G-patch" evidence="2">
    <location>
        <begin position="25"/>
        <end position="71"/>
    </location>
</feature>
<feature type="compositionally biased region" description="Basic and acidic residues" evidence="1">
    <location>
        <begin position="97"/>
        <end position="129"/>
    </location>
</feature>
<comment type="caution">
    <text evidence="3">The sequence shown here is derived from an EMBL/GenBank/DDBJ whole genome shotgun (WGS) entry which is preliminary data.</text>
</comment>
<feature type="compositionally biased region" description="Basic residues" evidence="1">
    <location>
        <begin position="360"/>
        <end position="376"/>
    </location>
</feature>
<dbReference type="EMBL" id="QKYT01000003">
    <property type="protein sequence ID" value="RIA99504.1"/>
    <property type="molecule type" value="Genomic_DNA"/>
</dbReference>
<dbReference type="GO" id="GO:0003676">
    <property type="term" value="F:nucleic acid binding"/>
    <property type="evidence" value="ECO:0007669"/>
    <property type="project" value="InterPro"/>
</dbReference>
<proteinExistence type="predicted"/>
<evidence type="ECO:0000256" key="1">
    <source>
        <dbReference type="SAM" id="MobiDB-lite"/>
    </source>
</evidence>
<dbReference type="OrthoDB" id="29523at2759"/>
<keyword evidence="4" id="KW-1185">Reference proteome</keyword>
<sequence>MGLAGPRIKQRISADPRNLAWSNDQTKFGYKMLSKMGWSPGKGLGINEDGEKEHIKLSVKHDNLGIGATKKTIDNWLDNTSAFDVLLKGLNDKIQTEEKEKQEEYESDGKGKGNEQYNIDDKTKIDKVKSKEKKKKKKENKNKDKKSIFNLQSSSNNNDSTANTSDSGSLSSIRLAHRAKFLKSKKAAIQNSDRLNEIFGVKSNKNSIDDSNTGNISITKNTIMDSSSDNDESNMKDSKEKIRKIDIITKVNEMSTHEYFTQKMKGLKITGIASTSLVSYNNNTNDDIDERPSFSMGMGQSFMNIEQDPNISNISSKGLEFVSYDNSKSTSINKKRKINDNMDINLINDNKNNSSDDKSIKRKKKEKKKTKSKKDSKRYSDGGNNTKKCKNGKEKYDKKKKIRVDSS</sequence>
<feature type="region of interest" description="Disordered" evidence="1">
    <location>
        <begin position="97"/>
        <end position="170"/>
    </location>
</feature>
<protein>
    <recommendedName>
        <fullName evidence="2">G-patch domain-containing protein</fullName>
    </recommendedName>
</protein>
<evidence type="ECO:0000259" key="2">
    <source>
        <dbReference type="PROSITE" id="PS50174"/>
    </source>
</evidence>